<dbReference type="EMBL" id="AYYZ01000015">
    <property type="protein sequence ID" value="KRM52739.1"/>
    <property type="molecule type" value="Genomic_DNA"/>
</dbReference>
<name>A0A0R1ZPN6_9LACO</name>
<reference evidence="1 2" key="1">
    <citation type="journal article" date="2015" name="Genome Announc.">
        <title>Expanding the biotechnology potential of lactobacilli through comparative genomics of 213 strains and associated genera.</title>
        <authorList>
            <person name="Sun Z."/>
            <person name="Harris H.M."/>
            <person name="McCann A."/>
            <person name="Guo C."/>
            <person name="Argimon S."/>
            <person name="Zhang W."/>
            <person name="Yang X."/>
            <person name="Jeffery I.B."/>
            <person name="Cooney J.C."/>
            <person name="Kagawa T.F."/>
            <person name="Liu W."/>
            <person name="Song Y."/>
            <person name="Salvetti E."/>
            <person name="Wrobel A."/>
            <person name="Rasinkangas P."/>
            <person name="Parkhill J."/>
            <person name="Rea M.C."/>
            <person name="O'Sullivan O."/>
            <person name="Ritari J."/>
            <person name="Douillard F.P."/>
            <person name="Paul Ross R."/>
            <person name="Yang R."/>
            <person name="Briner A.E."/>
            <person name="Felis G.E."/>
            <person name="de Vos W.M."/>
            <person name="Barrangou R."/>
            <person name="Klaenhammer T.R."/>
            <person name="Caufield P.W."/>
            <person name="Cui Y."/>
            <person name="Zhang H."/>
            <person name="O'Toole P.W."/>
        </authorList>
    </citation>
    <scope>NUCLEOTIDE SEQUENCE [LARGE SCALE GENOMIC DNA]</scope>
    <source>
        <strain evidence="1 2">DSM 20653</strain>
    </source>
</reference>
<dbReference type="PATRIC" id="fig|1423820.4.peg.292"/>
<evidence type="ECO:0000313" key="2">
    <source>
        <dbReference type="Proteomes" id="UP000051291"/>
    </source>
</evidence>
<protein>
    <submittedName>
        <fullName evidence="1">Uncharacterized protein</fullName>
    </submittedName>
</protein>
<dbReference type="Proteomes" id="UP000051291">
    <property type="component" value="Unassembled WGS sequence"/>
</dbReference>
<keyword evidence="2" id="KW-1185">Reference proteome</keyword>
<organism evidence="1 2">
    <name type="scientific">Ligilactobacillus araffinosus DSM 20653</name>
    <dbReference type="NCBI Taxonomy" id="1423820"/>
    <lineage>
        <taxon>Bacteria</taxon>
        <taxon>Bacillati</taxon>
        <taxon>Bacillota</taxon>
        <taxon>Bacilli</taxon>
        <taxon>Lactobacillales</taxon>
        <taxon>Lactobacillaceae</taxon>
        <taxon>Ligilactobacillus</taxon>
    </lineage>
</organism>
<evidence type="ECO:0000313" key="1">
    <source>
        <dbReference type="EMBL" id="KRM52739.1"/>
    </source>
</evidence>
<proteinExistence type="predicted"/>
<accession>A0A0R1ZPN6</accession>
<gene>
    <name evidence="1" type="ORF">FC64_GL000291</name>
</gene>
<dbReference type="AlphaFoldDB" id="A0A0R1ZPN6"/>
<sequence>MITTPSETSKSITLSATKKIIVPQATRLTAFTKGLSGCWGVHNFLPSLSVS</sequence>
<comment type="caution">
    <text evidence="1">The sequence shown here is derived from an EMBL/GenBank/DDBJ whole genome shotgun (WGS) entry which is preliminary data.</text>
</comment>